<name>A0A2T0W6U6_9LACT</name>
<evidence type="ECO:0000259" key="1">
    <source>
        <dbReference type="Pfam" id="PF00485"/>
    </source>
</evidence>
<dbReference type="InterPro" id="IPR027417">
    <property type="entry name" value="P-loop_NTPase"/>
</dbReference>
<gene>
    <name evidence="2" type="ORF">CLV38_11287</name>
</gene>
<dbReference type="Proteomes" id="UP000238205">
    <property type="component" value="Unassembled WGS sequence"/>
</dbReference>
<feature type="domain" description="Phosphoribulokinase/uridine kinase" evidence="1">
    <location>
        <begin position="46"/>
        <end position="202"/>
    </location>
</feature>
<keyword evidence="3" id="KW-1185">Reference proteome</keyword>
<dbReference type="InterPro" id="IPR006083">
    <property type="entry name" value="PRK/URK"/>
</dbReference>
<accession>A0A2T0W6U6</accession>
<organism evidence="2 3">
    <name type="scientific">Alkalibacterium olivapovliticus</name>
    <dbReference type="NCBI Taxonomy" id="99907"/>
    <lineage>
        <taxon>Bacteria</taxon>
        <taxon>Bacillati</taxon>
        <taxon>Bacillota</taxon>
        <taxon>Bacilli</taxon>
        <taxon>Lactobacillales</taxon>
        <taxon>Carnobacteriaceae</taxon>
        <taxon>Alkalibacterium</taxon>
    </lineage>
</organism>
<reference evidence="2 3" key="1">
    <citation type="submission" date="2018-03" db="EMBL/GenBank/DDBJ databases">
        <title>Genomic Encyclopedia of Archaeal and Bacterial Type Strains, Phase II (KMG-II): from individual species to whole genera.</title>
        <authorList>
            <person name="Goeker M."/>
        </authorList>
    </citation>
    <scope>NUCLEOTIDE SEQUENCE [LARGE SCALE GENOMIC DNA]</scope>
    <source>
        <strain evidence="2 3">DSM 13175</strain>
    </source>
</reference>
<dbReference type="Gene3D" id="3.40.50.300">
    <property type="entry name" value="P-loop containing nucleotide triphosphate hydrolases"/>
    <property type="match status" value="1"/>
</dbReference>
<dbReference type="NCBIfam" id="NF006745">
    <property type="entry name" value="PRK09270.1-4"/>
    <property type="match status" value="1"/>
</dbReference>
<dbReference type="RefSeq" id="WP_106193584.1">
    <property type="nucleotide sequence ID" value="NZ_PVTO01000012.1"/>
</dbReference>
<comment type="caution">
    <text evidence="2">The sequence shown here is derived from an EMBL/GenBank/DDBJ whole genome shotgun (WGS) entry which is preliminary data.</text>
</comment>
<dbReference type="EMBL" id="PVTO01000012">
    <property type="protein sequence ID" value="PRY82431.1"/>
    <property type="molecule type" value="Genomic_DNA"/>
</dbReference>
<dbReference type="SUPFAM" id="SSF52540">
    <property type="entry name" value="P-loop containing nucleoside triphosphate hydrolases"/>
    <property type="match status" value="1"/>
</dbReference>
<dbReference type="GO" id="GO:0005524">
    <property type="term" value="F:ATP binding"/>
    <property type="evidence" value="ECO:0007669"/>
    <property type="project" value="InterPro"/>
</dbReference>
<dbReference type="PANTHER" id="PTHR10285">
    <property type="entry name" value="URIDINE KINASE"/>
    <property type="match status" value="1"/>
</dbReference>
<dbReference type="OrthoDB" id="1550976at2"/>
<proteinExistence type="predicted"/>
<dbReference type="AlphaFoldDB" id="A0A2T0W6U6"/>
<protein>
    <recommendedName>
        <fullName evidence="1">Phosphoribulokinase/uridine kinase domain-containing protein</fullName>
    </recommendedName>
</protein>
<evidence type="ECO:0000313" key="2">
    <source>
        <dbReference type="EMBL" id="PRY82431.1"/>
    </source>
</evidence>
<dbReference type="Pfam" id="PF00485">
    <property type="entry name" value="PRK"/>
    <property type="match status" value="1"/>
</dbReference>
<evidence type="ECO:0000313" key="3">
    <source>
        <dbReference type="Proteomes" id="UP000238205"/>
    </source>
</evidence>
<dbReference type="GO" id="GO:0016301">
    <property type="term" value="F:kinase activity"/>
    <property type="evidence" value="ECO:0007669"/>
    <property type="project" value="InterPro"/>
</dbReference>
<sequence length="246" mass="28281">MIRKTYTVTGLPVDAEFSEIEVIHLFKPLLSHLARLRKEKGTRLIVYLAAPPGAGKTTLSLFLEDLFKEVKSPYSFQSISMDGFHHFNQFLNSQMIFRDGQSVPLRTYKGIPETFNVDFLKASIEVLQTKEVAEWPTYDRLLHDVSDQTIKVDADIILIEGNYLLLNEDKWKELHQLSDYTIFIDTSIDTLKDRLIDRKQRGGASLKDALLHYERTDKVNAERVLNQSLPADETLYLTNNGFTKIN</sequence>